<dbReference type="GO" id="GO:0016787">
    <property type="term" value="F:hydrolase activity"/>
    <property type="evidence" value="ECO:0007669"/>
    <property type="project" value="UniProtKB-KW"/>
</dbReference>
<dbReference type="InterPro" id="IPR004659">
    <property type="entry name" value="RNase_E/G"/>
</dbReference>
<dbReference type="AlphaFoldDB" id="A0A2W5N123"/>
<evidence type="ECO:0000256" key="3">
    <source>
        <dbReference type="ARBA" id="ARBA00022801"/>
    </source>
</evidence>
<evidence type="ECO:0000313" key="7">
    <source>
        <dbReference type="EMBL" id="PZQ44605.1"/>
    </source>
</evidence>
<dbReference type="GO" id="GO:0046872">
    <property type="term" value="F:metal ion binding"/>
    <property type="evidence" value="ECO:0007669"/>
    <property type="project" value="UniProtKB-KW"/>
</dbReference>
<keyword evidence="3" id="KW-0378">Hydrolase</keyword>
<protein>
    <submittedName>
        <fullName evidence="7">Ribonuclease E</fullName>
    </submittedName>
</protein>
<organism evidence="7 8">
    <name type="scientific">Micavibrio aeruginosavorus</name>
    <dbReference type="NCBI Taxonomy" id="349221"/>
    <lineage>
        <taxon>Bacteria</taxon>
        <taxon>Pseudomonadati</taxon>
        <taxon>Bdellovibrionota</taxon>
        <taxon>Bdellovibrionia</taxon>
        <taxon>Bdellovibrionales</taxon>
        <taxon>Pseudobdellovibrionaceae</taxon>
        <taxon>Micavibrio</taxon>
    </lineage>
</organism>
<evidence type="ECO:0000313" key="8">
    <source>
        <dbReference type="Proteomes" id="UP000249417"/>
    </source>
</evidence>
<evidence type="ECO:0000256" key="5">
    <source>
        <dbReference type="ARBA" id="ARBA00022884"/>
    </source>
</evidence>
<dbReference type="SUPFAM" id="SSF50249">
    <property type="entry name" value="Nucleic acid-binding proteins"/>
    <property type="match status" value="1"/>
</dbReference>
<dbReference type="Pfam" id="PF10150">
    <property type="entry name" value="RNase_E_G"/>
    <property type="match status" value="1"/>
</dbReference>
<proteinExistence type="predicted"/>
<evidence type="ECO:0000256" key="1">
    <source>
        <dbReference type="ARBA" id="ARBA00001946"/>
    </source>
</evidence>
<dbReference type="GO" id="GO:0004540">
    <property type="term" value="F:RNA nuclease activity"/>
    <property type="evidence" value="ECO:0007669"/>
    <property type="project" value="InterPro"/>
</dbReference>
<keyword evidence="4" id="KW-0460">Magnesium</keyword>
<dbReference type="Proteomes" id="UP000249417">
    <property type="component" value="Unassembled WGS sequence"/>
</dbReference>
<keyword evidence="2" id="KW-0479">Metal-binding</keyword>
<comment type="cofactor">
    <cofactor evidence="1">
        <name>Mg(2+)</name>
        <dbReference type="ChEBI" id="CHEBI:18420"/>
    </cofactor>
</comment>
<dbReference type="Gene3D" id="2.40.50.140">
    <property type="entry name" value="Nucleic acid-binding proteins"/>
    <property type="match status" value="1"/>
</dbReference>
<reference evidence="7 8" key="1">
    <citation type="submission" date="2017-08" db="EMBL/GenBank/DDBJ databases">
        <title>Infants hospitalized years apart are colonized by the same room-sourced microbial strains.</title>
        <authorList>
            <person name="Brooks B."/>
            <person name="Olm M.R."/>
            <person name="Firek B.A."/>
            <person name="Baker R."/>
            <person name="Thomas B.C."/>
            <person name="Morowitz M.J."/>
            <person name="Banfield J.F."/>
        </authorList>
    </citation>
    <scope>NUCLEOTIDE SEQUENCE [LARGE SCALE GENOMIC DNA]</scope>
    <source>
        <strain evidence="7">S2_005_002_R2_29</strain>
    </source>
</reference>
<evidence type="ECO:0000259" key="6">
    <source>
        <dbReference type="Pfam" id="PF10150"/>
    </source>
</evidence>
<dbReference type="PANTHER" id="PTHR30001">
    <property type="entry name" value="RIBONUCLEASE"/>
    <property type="match status" value="1"/>
</dbReference>
<dbReference type="PANTHER" id="PTHR30001:SF0">
    <property type="entry name" value="RIBONUCLEASE G"/>
    <property type="match status" value="1"/>
</dbReference>
<evidence type="ECO:0000256" key="2">
    <source>
        <dbReference type="ARBA" id="ARBA00022723"/>
    </source>
</evidence>
<dbReference type="InterPro" id="IPR012340">
    <property type="entry name" value="NA-bd_OB-fold"/>
</dbReference>
<evidence type="ECO:0000256" key="4">
    <source>
        <dbReference type="ARBA" id="ARBA00022842"/>
    </source>
</evidence>
<dbReference type="GO" id="GO:0006364">
    <property type="term" value="P:rRNA processing"/>
    <property type="evidence" value="ECO:0007669"/>
    <property type="project" value="TreeGrafter"/>
</dbReference>
<dbReference type="EMBL" id="QFQB01000085">
    <property type="protein sequence ID" value="PZQ44605.1"/>
    <property type="molecule type" value="Genomic_DNA"/>
</dbReference>
<accession>A0A2W5N123</accession>
<name>A0A2W5N123_9BACT</name>
<keyword evidence="5" id="KW-0694">RNA-binding</keyword>
<dbReference type="GO" id="GO:0005737">
    <property type="term" value="C:cytoplasm"/>
    <property type="evidence" value="ECO:0007669"/>
    <property type="project" value="TreeGrafter"/>
</dbReference>
<dbReference type="InterPro" id="IPR019307">
    <property type="entry name" value="RNA-bd_AU-1/RNase_E/G"/>
</dbReference>
<dbReference type="GO" id="GO:0003723">
    <property type="term" value="F:RNA binding"/>
    <property type="evidence" value="ECO:0007669"/>
    <property type="project" value="UniProtKB-KW"/>
</dbReference>
<gene>
    <name evidence="7" type="ORF">DI551_09810</name>
</gene>
<comment type="caution">
    <text evidence="7">The sequence shown here is derived from an EMBL/GenBank/DDBJ whole genome shotgun (WGS) entry which is preliminary data.</text>
</comment>
<sequence>MVEELDGGLWVAATKGGRLQGLEVDPGGEEVRWGAIYRAKVMRIDKSMDAAFVSLDGTNEGLLHNADVRLRNANGTLIKGGAVAVGKLLQPGQMVTVQAKSGYLRHDDEFEFIREDKTPKVSMDITLPGRFLIYAPFLDGNQVSSRIRAKKLREQLMSMMQGFEPLKGLILRASSEDTQMDILLREAKILQSKWKELEPALTGDKPRLIMNGADAFQRTIGDQASGNIERIEVITMDRYKEIEEWCEIFGPDLVPKITPIELEDPQAELALFDYRGLLGDIEDLFQDYGLLVSGGSIIIQQTSALTAIDVNRGGDDRPAMEVNLEAAHEIARQVRLRNLGGIIMIDFLKLTKKEDQKAFLKALEPIFDTDPCTVQIHGLTSLGLLEITRKRRTPPLSERLDNVESLNT</sequence>
<feature type="domain" description="RNA-binding protein AU-1/Ribonuclease E/G" evidence="6">
    <location>
        <begin position="126"/>
        <end position="391"/>
    </location>
</feature>